<dbReference type="InterPro" id="IPR048519">
    <property type="entry name" value="Gfd2/YDR514C-like_C"/>
</dbReference>
<evidence type="ECO:0000259" key="1">
    <source>
        <dbReference type="Pfam" id="PF21762"/>
    </source>
</evidence>
<accession>A0A6H0XLH5</accession>
<dbReference type="OrthoDB" id="5953249at2759"/>
<dbReference type="GO" id="GO:0003676">
    <property type="term" value="F:nucleic acid binding"/>
    <property type="evidence" value="ECO:0007669"/>
    <property type="project" value="InterPro"/>
</dbReference>
<dbReference type="AlphaFoldDB" id="A0A6H0XLH5"/>
<dbReference type="PANTHER" id="PTHR28083:SF1">
    <property type="entry name" value="GOOD FOR FULL DBP5 ACTIVITY PROTEIN 2"/>
    <property type="match status" value="1"/>
</dbReference>
<dbReference type="PANTHER" id="PTHR28083">
    <property type="entry name" value="GOOD FOR FULL DBP5 ACTIVITY PROTEIN 2"/>
    <property type="match status" value="1"/>
</dbReference>
<name>A0A6H0XLH5_9PEZI</name>
<keyword evidence="3" id="KW-1185">Reference proteome</keyword>
<dbReference type="InterPro" id="IPR040151">
    <property type="entry name" value="Gfd2/YDR514C-like"/>
</dbReference>
<dbReference type="Pfam" id="PF21762">
    <property type="entry name" value="DEDDh_C"/>
    <property type="match status" value="1"/>
</dbReference>
<dbReference type="InterPro" id="IPR012337">
    <property type="entry name" value="RNaseH-like_sf"/>
</dbReference>
<dbReference type="GO" id="GO:0005634">
    <property type="term" value="C:nucleus"/>
    <property type="evidence" value="ECO:0007669"/>
    <property type="project" value="TreeGrafter"/>
</dbReference>
<organism evidence="2 3">
    <name type="scientific">Peltaster fructicola</name>
    <dbReference type="NCBI Taxonomy" id="286661"/>
    <lineage>
        <taxon>Eukaryota</taxon>
        <taxon>Fungi</taxon>
        <taxon>Dikarya</taxon>
        <taxon>Ascomycota</taxon>
        <taxon>Pezizomycotina</taxon>
        <taxon>Dothideomycetes</taxon>
        <taxon>Dothideomycetes incertae sedis</taxon>
        <taxon>Peltaster</taxon>
    </lineage>
</organism>
<protein>
    <recommendedName>
        <fullName evidence="1">Gfd2/YDR514C-like C-terminal domain-containing protein</fullName>
    </recommendedName>
</protein>
<sequence length="536" mass="59457">MVEARIACLERLLAGHKISKLSESANVSKLAITSAGGNDANDQAATTIKSVKTTAENEHNRVPLAAGPLARNVQGVPSTYASVIEPVYTPPIPLKGDLDRTTDPRCGDPSPLGIQFCPILAVAKWPYKFVDREYMQPIATAFFDAEKIWNREWDLYYIWSADSSTSNPVTFVTSTQFQALIDDINTAFPDLNWRLTNEHTQKGLLINFTSPHCNLRPRWLGHSNSRERHDLLRDSITQQTKTTTEADPSDILAFQDSIELAFDAARNRPRRLKQSGETTPESIMVKLKAAQIQLDHAYHHLGLSRAAAGTSGTAADPALHQSDVIFISIDIEAYERDHSKVTEVGVSTLDTRDLLQVAMGHGGRDWRKAVRARHFLIHEHKHLVNHAFVRGCPGDFDFGTSESVGLADLPKVLTSCLHHPYSKLDDASLSDEPRKIVIIGHDIGNDIKYCHQIGFSILNRSSIIEVLDTAIMYRAFTKDNDQRSLGTIMLDFDLDAWHLHNAGNDAVYTMWALLGMCCGANLKPEVECDEDLQGSG</sequence>
<evidence type="ECO:0000313" key="2">
    <source>
        <dbReference type="EMBL" id="QIW95477.1"/>
    </source>
</evidence>
<dbReference type="InterPro" id="IPR036397">
    <property type="entry name" value="RNaseH_sf"/>
</dbReference>
<evidence type="ECO:0000313" key="3">
    <source>
        <dbReference type="Proteomes" id="UP000503462"/>
    </source>
</evidence>
<proteinExistence type="predicted"/>
<dbReference type="Gene3D" id="3.30.420.10">
    <property type="entry name" value="Ribonuclease H-like superfamily/Ribonuclease H"/>
    <property type="match status" value="1"/>
</dbReference>
<gene>
    <name evidence="2" type="ORF">AMS68_000995</name>
</gene>
<dbReference type="SUPFAM" id="SSF53098">
    <property type="entry name" value="Ribonuclease H-like"/>
    <property type="match status" value="1"/>
</dbReference>
<reference evidence="2 3" key="1">
    <citation type="journal article" date="2016" name="Sci. Rep.">
        <title>Peltaster fructicola genome reveals evolution from an invasive phytopathogen to an ectophytic parasite.</title>
        <authorList>
            <person name="Xu C."/>
            <person name="Chen H."/>
            <person name="Gleason M.L."/>
            <person name="Xu J.R."/>
            <person name="Liu H."/>
            <person name="Zhang R."/>
            <person name="Sun G."/>
        </authorList>
    </citation>
    <scope>NUCLEOTIDE SEQUENCE [LARGE SCALE GENOMIC DNA]</scope>
    <source>
        <strain evidence="2 3">LNHT1506</strain>
    </source>
</reference>
<feature type="domain" description="Gfd2/YDR514C-like C-terminal" evidence="1">
    <location>
        <begin position="325"/>
        <end position="516"/>
    </location>
</feature>
<dbReference type="Proteomes" id="UP000503462">
    <property type="component" value="Chromosome 1"/>
</dbReference>
<dbReference type="EMBL" id="CP051139">
    <property type="protein sequence ID" value="QIW95477.1"/>
    <property type="molecule type" value="Genomic_DNA"/>
</dbReference>